<dbReference type="EMBL" id="JANPWB010000007">
    <property type="protein sequence ID" value="KAJ1174161.1"/>
    <property type="molecule type" value="Genomic_DNA"/>
</dbReference>
<proteinExistence type="predicted"/>
<evidence type="ECO:0000313" key="1">
    <source>
        <dbReference type="EMBL" id="KAJ1174161.1"/>
    </source>
</evidence>
<accession>A0AAV7TDH7</accession>
<name>A0AAV7TDH7_PLEWA</name>
<protein>
    <submittedName>
        <fullName evidence="1">Uncharacterized protein</fullName>
    </submittedName>
</protein>
<dbReference type="AlphaFoldDB" id="A0AAV7TDH7"/>
<dbReference type="Proteomes" id="UP001066276">
    <property type="component" value="Chromosome 4_1"/>
</dbReference>
<organism evidence="1 2">
    <name type="scientific">Pleurodeles waltl</name>
    <name type="common">Iberian ribbed newt</name>
    <dbReference type="NCBI Taxonomy" id="8319"/>
    <lineage>
        <taxon>Eukaryota</taxon>
        <taxon>Metazoa</taxon>
        <taxon>Chordata</taxon>
        <taxon>Craniata</taxon>
        <taxon>Vertebrata</taxon>
        <taxon>Euteleostomi</taxon>
        <taxon>Amphibia</taxon>
        <taxon>Batrachia</taxon>
        <taxon>Caudata</taxon>
        <taxon>Salamandroidea</taxon>
        <taxon>Salamandridae</taxon>
        <taxon>Pleurodelinae</taxon>
        <taxon>Pleurodeles</taxon>
    </lineage>
</organism>
<comment type="caution">
    <text evidence="1">The sequence shown here is derived from an EMBL/GenBank/DDBJ whole genome shotgun (WGS) entry which is preliminary data.</text>
</comment>
<keyword evidence="2" id="KW-1185">Reference proteome</keyword>
<reference evidence="1" key="1">
    <citation type="journal article" date="2022" name="bioRxiv">
        <title>Sequencing and chromosome-scale assembly of the giantPleurodeles waltlgenome.</title>
        <authorList>
            <person name="Brown T."/>
            <person name="Elewa A."/>
            <person name="Iarovenko S."/>
            <person name="Subramanian E."/>
            <person name="Araus A.J."/>
            <person name="Petzold A."/>
            <person name="Susuki M."/>
            <person name="Suzuki K.-i.T."/>
            <person name="Hayashi T."/>
            <person name="Toyoda A."/>
            <person name="Oliveira C."/>
            <person name="Osipova E."/>
            <person name="Leigh N.D."/>
            <person name="Simon A."/>
            <person name="Yun M.H."/>
        </authorList>
    </citation>
    <scope>NUCLEOTIDE SEQUENCE</scope>
    <source>
        <strain evidence="1">20211129_DDA</strain>
        <tissue evidence="1">Liver</tissue>
    </source>
</reference>
<evidence type="ECO:0000313" key="2">
    <source>
        <dbReference type="Proteomes" id="UP001066276"/>
    </source>
</evidence>
<gene>
    <name evidence="1" type="ORF">NDU88_005984</name>
</gene>
<sequence>MLLPAHQPAFSVVVPSCYGHSPGVWGTGTPVQGASPPRCLPLLSLGLAGRPRPSPHSPQGPGAGMRQHLPCPHRFCLYGCPDWPRCLLGWPHATFDGPSLPGASSSSLLTSAAPLAVRGCCHFVTARVRGPRASLTGAKPERPYAPPRLVRCVLGAGGAVAVLMVPHKGSRRGIP</sequence>